<accession>A0A7W5ZZC2</accession>
<dbReference type="InterPro" id="IPR013096">
    <property type="entry name" value="Cupin_2"/>
</dbReference>
<dbReference type="InterPro" id="IPR011051">
    <property type="entry name" value="RmlC_Cupin_sf"/>
</dbReference>
<dbReference type="SUPFAM" id="SSF51182">
    <property type="entry name" value="RmlC-like cupins"/>
    <property type="match status" value="1"/>
</dbReference>
<dbReference type="AlphaFoldDB" id="A0A7W5ZZC2"/>
<evidence type="ECO:0000313" key="3">
    <source>
        <dbReference type="Proteomes" id="UP000562395"/>
    </source>
</evidence>
<evidence type="ECO:0000313" key="2">
    <source>
        <dbReference type="EMBL" id="MBB3861954.1"/>
    </source>
</evidence>
<feature type="domain" description="Cupin type-2" evidence="1">
    <location>
        <begin position="56"/>
        <end position="114"/>
    </location>
</feature>
<keyword evidence="3" id="KW-1185">Reference proteome</keyword>
<protein>
    <submittedName>
        <fullName evidence="2">Mannose-6-phosphate isomerase-like protein (Cupin superfamily)</fullName>
    </submittedName>
</protein>
<dbReference type="RefSeq" id="WP_183614446.1">
    <property type="nucleotide sequence ID" value="NZ_JACICY010000008.1"/>
</dbReference>
<dbReference type="EMBL" id="JACICY010000008">
    <property type="protein sequence ID" value="MBB3861954.1"/>
    <property type="molecule type" value="Genomic_DNA"/>
</dbReference>
<comment type="caution">
    <text evidence="2">The sequence shown here is derived from an EMBL/GenBank/DDBJ whole genome shotgun (WGS) entry which is preliminary data.</text>
</comment>
<gene>
    <name evidence="2" type="ORF">GGQ88_003244</name>
</gene>
<name>A0A7W5ZZC2_9SPHN</name>
<dbReference type="CDD" id="cd02208">
    <property type="entry name" value="cupin_RmlC-like"/>
    <property type="match status" value="1"/>
</dbReference>
<keyword evidence="2" id="KW-0413">Isomerase</keyword>
<proteinExistence type="predicted"/>
<dbReference type="Pfam" id="PF07883">
    <property type="entry name" value="Cupin_2"/>
    <property type="match status" value="1"/>
</dbReference>
<dbReference type="Gene3D" id="2.60.120.10">
    <property type="entry name" value="Jelly Rolls"/>
    <property type="match status" value="1"/>
</dbReference>
<dbReference type="GO" id="GO:0016853">
    <property type="term" value="F:isomerase activity"/>
    <property type="evidence" value="ECO:0007669"/>
    <property type="project" value="UniProtKB-KW"/>
</dbReference>
<evidence type="ECO:0000259" key="1">
    <source>
        <dbReference type="Pfam" id="PF07883"/>
    </source>
</evidence>
<organism evidence="2 3">
    <name type="scientific">Novosphingobium hassiacum</name>
    <dbReference type="NCBI Taxonomy" id="173676"/>
    <lineage>
        <taxon>Bacteria</taxon>
        <taxon>Pseudomonadati</taxon>
        <taxon>Pseudomonadota</taxon>
        <taxon>Alphaproteobacteria</taxon>
        <taxon>Sphingomonadales</taxon>
        <taxon>Sphingomonadaceae</taxon>
        <taxon>Novosphingobium</taxon>
    </lineage>
</organism>
<reference evidence="2 3" key="1">
    <citation type="submission" date="2020-08" db="EMBL/GenBank/DDBJ databases">
        <title>Genomic Encyclopedia of Type Strains, Phase IV (KMG-IV): sequencing the most valuable type-strain genomes for metagenomic binning, comparative biology and taxonomic classification.</title>
        <authorList>
            <person name="Goeker M."/>
        </authorList>
    </citation>
    <scope>NUCLEOTIDE SEQUENCE [LARGE SCALE GENOMIC DNA]</scope>
    <source>
        <strain evidence="2 3">DSM 14552</strain>
    </source>
</reference>
<sequence>MTARAYRLGEYFAQLAGADGCLPVAVDAAFWETGVHALPPGRLVSMFESASDWQVWEMHPQGEEMIIQIEGELVLILEQDDGEVRVPLRAGEFAFVPKGVWHTADAPSAGRAIYITPGEGTQNRER</sequence>
<dbReference type="Proteomes" id="UP000562395">
    <property type="component" value="Unassembled WGS sequence"/>
</dbReference>
<dbReference type="InterPro" id="IPR014710">
    <property type="entry name" value="RmlC-like_jellyroll"/>
</dbReference>